<feature type="region of interest" description="Disordered" evidence="10">
    <location>
        <begin position="455"/>
        <end position="502"/>
    </location>
</feature>
<feature type="compositionally biased region" description="Polar residues" evidence="10">
    <location>
        <begin position="270"/>
        <end position="280"/>
    </location>
</feature>
<dbReference type="Pfam" id="PF15348">
    <property type="entry name" value="GEMIN8"/>
    <property type="match status" value="1"/>
</dbReference>
<dbReference type="PANTHER" id="PTHR15217">
    <property type="entry name" value="WILMS' TUMOR 1-ASSOCIATING PROTEIN"/>
    <property type="match status" value="1"/>
</dbReference>
<evidence type="ECO:0000256" key="9">
    <source>
        <dbReference type="ARBA" id="ARBA00033097"/>
    </source>
</evidence>
<feature type="compositionally biased region" description="Acidic residues" evidence="10">
    <location>
        <begin position="490"/>
        <end position="502"/>
    </location>
</feature>
<name>A0AA40ICH4_CNENI</name>
<dbReference type="Pfam" id="PF17098">
    <property type="entry name" value="Wtap"/>
    <property type="match status" value="1"/>
</dbReference>
<reference evidence="11" key="1">
    <citation type="submission" date="2023-06" db="EMBL/GenBank/DDBJ databases">
        <title>Reference genome for the Northern bat (Eptesicus nilssonii), a most northern bat species.</title>
        <authorList>
            <person name="Laine V.N."/>
            <person name="Pulliainen A.T."/>
            <person name="Lilley T.M."/>
        </authorList>
    </citation>
    <scope>NUCLEOTIDE SEQUENCE</scope>
    <source>
        <strain evidence="11">BLF_Eptnil</strain>
        <tissue evidence="11">Kidney</tissue>
    </source>
</reference>
<feature type="region of interest" description="Disordered" evidence="10">
    <location>
        <begin position="236"/>
        <end position="314"/>
    </location>
</feature>
<evidence type="ECO:0000256" key="4">
    <source>
        <dbReference type="ARBA" id="ARBA00022664"/>
    </source>
</evidence>
<evidence type="ECO:0000256" key="6">
    <source>
        <dbReference type="ARBA" id="ARBA00023242"/>
    </source>
</evidence>
<keyword evidence="12" id="KW-1185">Reference proteome</keyword>
<protein>
    <recommendedName>
        <fullName evidence="3">Pre-mRNA-splicing regulator WTAP</fullName>
    </recommendedName>
    <alternativeName>
        <fullName evidence="9">Female-lethal(2)D homolog</fullName>
    </alternativeName>
    <alternativeName>
        <fullName evidence="8">WT1-associated protein</fullName>
    </alternativeName>
    <alternativeName>
        <fullName evidence="7">Wilms tumor 1-associating protein</fullName>
    </alternativeName>
</protein>
<dbReference type="PANTHER" id="PTHR15217:SF0">
    <property type="entry name" value="PRE-MRNA-SPLICING REGULATOR WTAP"/>
    <property type="match status" value="1"/>
</dbReference>
<dbReference type="GO" id="GO:0000381">
    <property type="term" value="P:regulation of alternative mRNA splicing, via spliceosome"/>
    <property type="evidence" value="ECO:0007669"/>
    <property type="project" value="InterPro"/>
</dbReference>
<proteinExistence type="inferred from homology"/>
<comment type="similarity">
    <text evidence="2">Belongs to the fl(2)d family.</text>
</comment>
<evidence type="ECO:0000256" key="10">
    <source>
        <dbReference type="SAM" id="MobiDB-lite"/>
    </source>
</evidence>
<dbReference type="Proteomes" id="UP001177744">
    <property type="component" value="Unassembled WGS sequence"/>
</dbReference>
<evidence type="ECO:0000313" key="11">
    <source>
        <dbReference type="EMBL" id="KAK1347050.1"/>
    </source>
</evidence>
<keyword evidence="4" id="KW-0507">mRNA processing</keyword>
<sequence length="614" mass="69444">MTSEEPLPKKVRLSETDFKVLARDELILKWKQYEAYVQALEDKYTDLDSNITGLRKSEEKLKQQQQASASRKDILVMRLATKEQEIQEFTAQIQHLQQPSAAQLTSTVADPAINFFFLKMKGELEETKTKLAETQDELSAWKFTPASQTGKDLMARCRMLIQENHKLGRQVNRELIAQLEAELALQKTYSEELKSSWSELNDFIIQLEEEVEDMQSTILVLQQQLKETHQQLALYQEQQSQAPAPSTSRSTPEPAGQAEAPGKDCGQLANGPTNGSSSLLRTAGSGCHREGDTTEDGFPSSPGTAAPTFNSGGWTLLGAAPQPAWCETRCGSGVTAARAGLPALGAANRKLTSSRVAVAPPTRHPGKSVPAAHRPGPASWEPETTSSETTVPWSCHPVYARYWQHYYQAMAWMRSHQNAYRKAVESYFSSPWYFTPGGLPQGFYAHKGRAPQSFCDHHLPSQDSHCGYSPSPRTVQRPPESTSEDQSWTTEEEAETDSEDEVEYDLSNMEITEELRQYFAETERHREERRRQQQLDAQRLEDYVNADHDLYYKTRRSMEPPSESPSERRQAEMKRLYGDSAAKIQAMEAAVQLSFNKHFDRKRPKYWPVIPLKF</sequence>
<dbReference type="InterPro" id="IPR033757">
    <property type="entry name" value="WTAP"/>
</dbReference>
<comment type="caution">
    <text evidence="11">The sequence shown here is derived from an EMBL/GenBank/DDBJ whole genome shotgun (WGS) entry which is preliminary data.</text>
</comment>
<dbReference type="GO" id="GO:0005634">
    <property type="term" value="C:nucleus"/>
    <property type="evidence" value="ECO:0007669"/>
    <property type="project" value="UniProtKB-SubCell"/>
</dbReference>
<gene>
    <name evidence="11" type="ORF">QTO34_000913</name>
</gene>
<dbReference type="AlphaFoldDB" id="A0AA40ICH4"/>
<dbReference type="InterPro" id="IPR034754">
    <property type="entry name" value="GEMIN8"/>
</dbReference>
<evidence type="ECO:0000256" key="1">
    <source>
        <dbReference type="ARBA" id="ARBA00004123"/>
    </source>
</evidence>
<keyword evidence="5" id="KW-0508">mRNA splicing</keyword>
<feature type="compositionally biased region" description="Polar residues" evidence="10">
    <location>
        <begin position="301"/>
        <end position="313"/>
    </location>
</feature>
<dbReference type="GO" id="GO:0016556">
    <property type="term" value="P:mRNA modification"/>
    <property type="evidence" value="ECO:0007669"/>
    <property type="project" value="InterPro"/>
</dbReference>
<accession>A0AA40ICH4</accession>
<feature type="compositionally biased region" description="Polar residues" evidence="10">
    <location>
        <begin position="471"/>
        <end position="488"/>
    </location>
</feature>
<evidence type="ECO:0000256" key="5">
    <source>
        <dbReference type="ARBA" id="ARBA00023187"/>
    </source>
</evidence>
<dbReference type="GO" id="GO:0032797">
    <property type="term" value="C:SMN complex"/>
    <property type="evidence" value="ECO:0007669"/>
    <property type="project" value="InterPro"/>
</dbReference>
<dbReference type="GO" id="GO:0000387">
    <property type="term" value="P:spliceosomal snRNP assembly"/>
    <property type="evidence" value="ECO:0007669"/>
    <property type="project" value="InterPro"/>
</dbReference>
<evidence type="ECO:0000256" key="7">
    <source>
        <dbReference type="ARBA" id="ARBA00032336"/>
    </source>
</evidence>
<feature type="compositionally biased region" description="Low complexity" evidence="10">
    <location>
        <begin position="379"/>
        <end position="388"/>
    </location>
</feature>
<feature type="region of interest" description="Disordered" evidence="10">
    <location>
        <begin position="352"/>
        <end position="388"/>
    </location>
</feature>
<keyword evidence="6" id="KW-0539">Nucleus</keyword>
<evidence type="ECO:0000256" key="2">
    <source>
        <dbReference type="ARBA" id="ARBA00010313"/>
    </source>
</evidence>
<dbReference type="EMBL" id="JAULJE010000001">
    <property type="protein sequence ID" value="KAK1347050.1"/>
    <property type="molecule type" value="Genomic_DNA"/>
</dbReference>
<evidence type="ECO:0000313" key="12">
    <source>
        <dbReference type="Proteomes" id="UP001177744"/>
    </source>
</evidence>
<evidence type="ECO:0000256" key="3">
    <source>
        <dbReference type="ARBA" id="ARBA00017540"/>
    </source>
</evidence>
<comment type="subcellular location">
    <subcellularLocation>
        <location evidence="1">Nucleus</location>
    </subcellularLocation>
</comment>
<organism evidence="11 12">
    <name type="scientific">Cnephaeus nilssonii</name>
    <name type="common">Northern bat</name>
    <name type="synonym">Eptesicus nilssonii</name>
    <dbReference type="NCBI Taxonomy" id="3371016"/>
    <lineage>
        <taxon>Eukaryota</taxon>
        <taxon>Metazoa</taxon>
        <taxon>Chordata</taxon>
        <taxon>Craniata</taxon>
        <taxon>Vertebrata</taxon>
        <taxon>Euteleostomi</taxon>
        <taxon>Mammalia</taxon>
        <taxon>Eutheria</taxon>
        <taxon>Laurasiatheria</taxon>
        <taxon>Chiroptera</taxon>
        <taxon>Yangochiroptera</taxon>
        <taxon>Vespertilionidae</taxon>
        <taxon>Cnephaeus</taxon>
    </lineage>
</organism>
<evidence type="ECO:0000256" key="8">
    <source>
        <dbReference type="ARBA" id="ARBA00032703"/>
    </source>
</evidence>